<sequence length="106" mass="11947">SARGTFVLKNIDMDEEFLGLDNYYGMQASWRNFEDLTQSVRKKIPLSVGSSNPPSPTMQGIDDDAKTKFSLEILVSDNATSLVMENFIPDLKEMKISEIRAKDLIK</sequence>
<keyword evidence="2" id="KW-1185">Reference proteome</keyword>
<evidence type="ECO:0000313" key="1">
    <source>
        <dbReference type="EMBL" id="KAH9314251.1"/>
    </source>
</evidence>
<comment type="caution">
    <text evidence="1">The sequence shown here is derived from an EMBL/GenBank/DDBJ whole genome shotgun (WGS) entry which is preliminary data.</text>
</comment>
<proteinExistence type="predicted"/>
<dbReference type="Proteomes" id="UP000824469">
    <property type="component" value="Unassembled WGS sequence"/>
</dbReference>
<dbReference type="EMBL" id="JAHRHJ020000005">
    <property type="protein sequence ID" value="KAH9314251.1"/>
    <property type="molecule type" value="Genomic_DNA"/>
</dbReference>
<gene>
    <name evidence="1" type="ORF">KI387_022878</name>
</gene>
<reference evidence="1 2" key="1">
    <citation type="journal article" date="2021" name="Nat. Plants">
        <title>The Taxus genome provides insights into paclitaxel biosynthesis.</title>
        <authorList>
            <person name="Xiong X."/>
            <person name="Gou J."/>
            <person name="Liao Q."/>
            <person name="Li Y."/>
            <person name="Zhou Q."/>
            <person name="Bi G."/>
            <person name="Li C."/>
            <person name="Du R."/>
            <person name="Wang X."/>
            <person name="Sun T."/>
            <person name="Guo L."/>
            <person name="Liang H."/>
            <person name="Lu P."/>
            <person name="Wu Y."/>
            <person name="Zhang Z."/>
            <person name="Ro D.K."/>
            <person name="Shang Y."/>
            <person name="Huang S."/>
            <person name="Yan J."/>
        </authorList>
    </citation>
    <scope>NUCLEOTIDE SEQUENCE [LARGE SCALE GENOMIC DNA]</scope>
    <source>
        <strain evidence="1">Ta-2019</strain>
    </source>
</reference>
<feature type="non-terminal residue" evidence="1">
    <location>
        <position position="1"/>
    </location>
</feature>
<protein>
    <submittedName>
        <fullName evidence="1">Uncharacterized protein</fullName>
    </submittedName>
</protein>
<name>A0AA38G265_TAXCH</name>
<organism evidence="1 2">
    <name type="scientific">Taxus chinensis</name>
    <name type="common">Chinese yew</name>
    <name type="synonym">Taxus wallichiana var. chinensis</name>
    <dbReference type="NCBI Taxonomy" id="29808"/>
    <lineage>
        <taxon>Eukaryota</taxon>
        <taxon>Viridiplantae</taxon>
        <taxon>Streptophyta</taxon>
        <taxon>Embryophyta</taxon>
        <taxon>Tracheophyta</taxon>
        <taxon>Spermatophyta</taxon>
        <taxon>Pinopsida</taxon>
        <taxon>Pinidae</taxon>
        <taxon>Conifers II</taxon>
        <taxon>Cupressales</taxon>
        <taxon>Taxaceae</taxon>
        <taxon>Taxus</taxon>
    </lineage>
</organism>
<accession>A0AA38G265</accession>
<dbReference type="AlphaFoldDB" id="A0AA38G265"/>
<evidence type="ECO:0000313" key="2">
    <source>
        <dbReference type="Proteomes" id="UP000824469"/>
    </source>
</evidence>